<reference evidence="2 3" key="1">
    <citation type="journal article" date="2019" name="Nat. Plants">
        <title>Genome sequencing of Musa balbisiana reveals subgenome evolution and function divergence in polyploid bananas.</title>
        <authorList>
            <person name="Yao X."/>
        </authorList>
    </citation>
    <scope>NUCLEOTIDE SEQUENCE [LARGE SCALE GENOMIC DNA]</scope>
    <source>
        <strain evidence="3">cv. DH-PKW</strain>
        <tissue evidence="2">Leaves</tissue>
    </source>
</reference>
<dbReference type="Proteomes" id="UP000317650">
    <property type="component" value="Chromosome 3"/>
</dbReference>
<dbReference type="AlphaFoldDB" id="A0A4S8J7X3"/>
<evidence type="ECO:0000313" key="2">
    <source>
        <dbReference type="EMBL" id="THU57555.1"/>
    </source>
</evidence>
<evidence type="ECO:0000313" key="3">
    <source>
        <dbReference type="Proteomes" id="UP000317650"/>
    </source>
</evidence>
<feature type="region of interest" description="Disordered" evidence="1">
    <location>
        <begin position="1"/>
        <end position="20"/>
    </location>
</feature>
<evidence type="ECO:0000256" key="1">
    <source>
        <dbReference type="SAM" id="MobiDB-lite"/>
    </source>
</evidence>
<name>A0A4S8J7X3_MUSBA</name>
<keyword evidence="3" id="KW-1185">Reference proteome</keyword>
<dbReference type="EMBL" id="PYDT01000006">
    <property type="protein sequence ID" value="THU57555.1"/>
    <property type="molecule type" value="Genomic_DNA"/>
</dbReference>
<sequence>MDSFQWPSTGGTVGGGAKKQLSRELNSGLPLKHQEPEGNLWEIPAGVAGAIRIKKSSTAMEILVEPIFPTNVPRSRMTPTWKAAVGVFLEEQKMEALRVMIEEEKDELGLACSIEGDDPLYELCPGPIATQIERSNLLELGLAS</sequence>
<organism evidence="2 3">
    <name type="scientific">Musa balbisiana</name>
    <name type="common">Banana</name>
    <dbReference type="NCBI Taxonomy" id="52838"/>
    <lineage>
        <taxon>Eukaryota</taxon>
        <taxon>Viridiplantae</taxon>
        <taxon>Streptophyta</taxon>
        <taxon>Embryophyta</taxon>
        <taxon>Tracheophyta</taxon>
        <taxon>Spermatophyta</taxon>
        <taxon>Magnoliopsida</taxon>
        <taxon>Liliopsida</taxon>
        <taxon>Zingiberales</taxon>
        <taxon>Musaceae</taxon>
        <taxon>Musa</taxon>
    </lineage>
</organism>
<protein>
    <submittedName>
        <fullName evidence="2">Uncharacterized protein</fullName>
    </submittedName>
</protein>
<accession>A0A4S8J7X3</accession>
<proteinExistence type="predicted"/>
<feature type="compositionally biased region" description="Polar residues" evidence="1">
    <location>
        <begin position="1"/>
        <end position="10"/>
    </location>
</feature>
<comment type="caution">
    <text evidence="2">The sequence shown here is derived from an EMBL/GenBank/DDBJ whole genome shotgun (WGS) entry which is preliminary data.</text>
</comment>
<gene>
    <name evidence="2" type="ORF">C4D60_Mb03t04760</name>
</gene>